<dbReference type="OrthoDB" id="2059494at2"/>
<dbReference type="Proteomes" id="UP000068026">
    <property type="component" value="Chromosome"/>
</dbReference>
<name>A0A0X8VEP9_ANAPI</name>
<dbReference type="KEGG" id="cpro:CPRO_28280"/>
<reference evidence="4" key="3">
    <citation type="submission" date="2016-11" db="EMBL/GenBank/DDBJ databases">
        <authorList>
            <person name="Jaros S."/>
            <person name="Januszkiewicz K."/>
            <person name="Wedrychowicz H."/>
        </authorList>
    </citation>
    <scope>NUCLEOTIDE SEQUENCE [LARGE SCALE GENOMIC DNA]</scope>
    <source>
        <strain evidence="4">DSM 1682</strain>
    </source>
</reference>
<dbReference type="AlphaFoldDB" id="A0A0X8VEP9"/>
<gene>
    <name evidence="1" type="ORF">CPRO_28280</name>
    <name evidence="2" type="ORF">SAMN02745151_02484</name>
</gene>
<proteinExistence type="predicted"/>
<sequence>MNTAWMEIILNLQKKYNKVNELQDVTKQMSECLQRNDLYAFELFVEMRTEIMLELDNLQYLQEDLLQNLSEEEQALAKRALTLDVEATLLENPDIRRMNEIYCKIKRSVESTIQYDKAISLKIGGDDSFYRNKGE</sequence>
<evidence type="ECO:0000313" key="4">
    <source>
        <dbReference type="Proteomes" id="UP000184204"/>
    </source>
</evidence>
<reference evidence="2" key="4">
    <citation type="submission" date="2016-11" db="EMBL/GenBank/DDBJ databases">
        <authorList>
            <person name="Varghese N."/>
            <person name="Submissions S."/>
        </authorList>
    </citation>
    <scope>NUCLEOTIDE SEQUENCE</scope>
    <source>
        <strain evidence="2">DSM 1682</strain>
    </source>
</reference>
<dbReference type="EMBL" id="FQUA01000013">
    <property type="protein sequence ID" value="SHF00612.1"/>
    <property type="molecule type" value="Genomic_DNA"/>
</dbReference>
<evidence type="ECO:0000313" key="3">
    <source>
        <dbReference type="Proteomes" id="UP000068026"/>
    </source>
</evidence>
<evidence type="ECO:0000313" key="1">
    <source>
        <dbReference type="EMBL" id="AMJ42370.1"/>
    </source>
</evidence>
<protein>
    <recommendedName>
        <fullName evidence="5">FlgN protein</fullName>
    </recommendedName>
</protein>
<evidence type="ECO:0000313" key="2">
    <source>
        <dbReference type="EMBL" id="SHF00612.1"/>
    </source>
</evidence>
<dbReference type="EMBL" id="CP014223">
    <property type="protein sequence ID" value="AMJ42370.1"/>
    <property type="molecule type" value="Genomic_DNA"/>
</dbReference>
<accession>A0A0X8VEP9</accession>
<reference evidence="3" key="2">
    <citation type="submission" date="2016-01" db="EMBL/GenBank/DDBJ databases">
        <authorList>
            <person name="Poehlein A."/>
            <person name="Schlien K."/>
            <person name="Gottschalk G."/>
            <person name="Buckel W."/>
            <person name="Daniel R."/>
        </authorList>
    </citation>
    <scope>NUCLEOTIDE SEQUENCE [LARGE SCALE GENOMIC DNA]</scope>
    <source>
        <strain evidence="3">X2</strain>
    </source>
</reference>
<organism evidence="2 4">
    <name type="scientific">Anaerotignum propionicum DSM 1682</name>
    <dbReference type="NCBI Taxonomy" id="991789"/>
    <lineage>
        <taxon>Bacteria</taxon>
        <taxon>Bacillati</taxon>
        <taxon>Bacillota</taxon>
        <taxon>Clostridia</taxon>
        <taxon>Lachnospirales</taxon>
        <taxon>Anaerotignaceae</taxon>
        <taxon>Anaerotignum</taxon>
    </lineage>
</organism>
<keyword evidence="3" id="KW-1185">Reference proteome</keyword>
<dbReference type="RefSeq" id="WP_066053080.1">
    <property type="nucleotide sequence ID" value="NZ_CP014223.1"/>
</dbReference>
<reference evidence="1 3" key="1">
    <citation type="journal article" date="2016" name="Genome Announc.">
        <title>Complete Genome Sequence of the Amino Acid-Fermenting Clostridium propionicum X2 (DSM 1682).</title>
        <authorList>
            <person name="Poehlein A."/>
            <person name="Schlien K."/>
            <person name="Chowdhury N.P."/>
            <person name="Gottschalk G."/>
            <person name="Buckel W."/>
            <person name="Daniel R."/>
        </authorList>
    </citation>
    <scope>NUCLEOTIDE SEQUENCE [LARGE SCALE GENOMIC DNA]</scope>
    <source>
        <strain evidence="1 3">X2</strain>
    </source>
</reference>
<evidence type="ECO:0008006" key="5">
    <source>
        <dbReference type="Google" id="ProtNLM"/>
    </source>
</evidence>
<dbReference type="Proteomes" id="UP000184204">
    <property type="component" value="Unassembled WGS sequence"/>
</dbReference>